<dbReference type="EMBL" id="BAAAJK010000046">
    <property type="protein sequence ID" value="GAA1399109.1"/>
    <property type="molecule type" value="Genomic_DNA"/>
</dbReference>
<reference evidence="2" key="1">
    <citation type="journal article" date="2019" name="Int. J. Syst. Evol. Microbiol.">
        <title>The Global Catalogue of Microorganisms (GCM) 10K type strain sequencing project: providing services to taxonomists for standard genome sequencing and annotation.</title>
        <authorList>
            <consortium name="The Broad Institute Genomics Platform"/>
            <consortium name="The Broad Institute Genome Sequencing Center for Infectious Disease"/>
            <person name="Wu L."/>
            <person name="Ma J."/>
        </authorList>
    </citation>
    <scope>NUCLEOTIDE SEQUENCE [LARGE SCALE GENOMIC DNA]</scope>
    <source>
        <strain evidence="2">JCM 11896</strain>
    </source>
</reference>
<comment type="caution">
    <text evidence="1">The sequence shown here is derived from an EMBL/GenBank/DDBJ whole genome shotgun (WGS) entry which is preliminary data.</text>
</comment>
<evidence type="ECO:0000313" key="2">
    <source>
        <dbReference type="Proteomes" id="UP001501414"/>
    </source>
</evidence>
<organism evidence="1 2">
    <name type="scientific">Pseudonocardia kongjuensis</name>
    <dbReference type="NCBI Taxonomy" id="102227"/>
    <lineage>
        <taxon>Bacteria</taxon>
        <taxon>Bacillati</taxon>
        <taxon>Actinomycetota</taxon>
        <taxon>Actinomycetes</taxon>
        <taxon>Pseudonocardiales</taxon>
        <taxon>Pseudonocardiaceae</taxon>
        <taxon>Pseudonocardia</taxon>
    </lineage>
</organism>
<dbReference type="SUPFAM" id="SSF53213">
    <property type="entry name" value="LigB-like"/>
    <property type="match status" value="1"/>
</dbReference>
<name>A0ABP4IU09_9PSEU</name>
<dbReference type="Proteomes" id="UP001501414">
    <property type="component" value="Unassembled WGS sequence"/>
</dbReference>
<proteinExistence type="predicted"/>
<protein>
    <submittedName>
        <fullName evidence="1">Class III extradiol dioxygenase subunit B-like domain-containing protein</fullName>
    </submittedName>
</protein>
<dbReference type="Gene3D" id="3.40.830.10">
    <property type="entry name" value="LigB-like"/>
    <property type="match status" value="1"/>
</dbReference>
<evidence type="ECO:0000313" key="1">
    <source>
        <dbReference type="EMBL" id="GAA1399109.1"/>
    </source>
</evidence>
<keyword evidence="2" id="KW-1185">Reference proteome</keyword>
<accession>A0ABP4IU09</accession>
<sequence length="255" mass="24928">MTTGGDTAHGPVAAGGSLGSDVVPAAIAVIPQPPLLVPELSGDTAAGTEAVRAAVREVVAALAAVAPEWIAVGADPGGRRSVPAGARGTFAGYGRDVPVALPGDDGPDEGAELPLPLLVAGWAAAGSGVRSVRGELVAPDAPVADCLALGAELAVCDAGLLVVGDGAAKHTATAPGGFDERAEAFDAVVADALDRADPDALAGLDPAAAAQLWAAGRAPWQVLAGAAAGRSWSATHRHTGAPYGVAYHVAFWAPS</sequence>
<gene>
    <name evidence="1" type="ORF">GCM10009613_54100</name>
</gene>